<evidence type="ECO:0000313" key="2">
    <source>
        <dbReference type="EMBL" id="MEN3745718.1"/>
    </source>
</evidence>
<comment type="caution">
    <text evidence="2">The sequence shown here is derived from an EMBL/GenBank/DDBJ whole genome shotgun (WGS) entry which is preliminary data.</text>
</comment>
<reference evidence="2 3" key="1">
    <citation type="submission" date="2024-05" db="EMBL/GenBank/DDBJ databases">
        <title>Sphingomonas sp. HF-S3 16S ribosomal RNA gene Genome sequencing and assembly.</title>
        <authorList>
            <person name="Lee H."/>
        </authorList>
    </citation>
    <scope>NUCLEOTIDE SEQUENCE [LARGE SCALE GENOMIC DNA]</scope>
    <source>
        <strain evidence="2 3">HF-S3</strain>
    </source>
</reference>
<keyword evidence="3" id="KW-1185">Reference proteome</keyword>
<name>A0ABV0B290_9SPHN</name>
<dbReference type="CDD" id="cd00093">
    <property type="entry name" value="HTH_XRE"/>
    <property type="match status" value="1"/>
</dbReference>
<protein>
    <submittedName>
        <fullName evidence="2">Helix-turn-helix transcriptional regulator</fullName>
    </submittedName>
</protein>
<proteinExistence type="predicted"/>
<evidence type="ECO:0000313" key="3">
    <source>
        <dbReference type="Proteomes" id="UP001427805"/>
    </source>
</evidence>
<dbReference type="InterPro" id="IPR001387">
    <property type="entry name" value="Cro/C1-type_HTH"/>
</dbReference>
<evidence type="ECO:0000259" key="1">
    <source>
        <dbReference type="PROSITE" id="PS50943"/>
    </source>
</evidence>
<dbReference type="SUPFAM" id="SSF47413">
    <property type="entry name" value="lambda repressor-like DNA-binding domains"/>
    <property type="match status" value="1"/>
</dbReference>
<sequence length="195" mass="20808">MITAIREVRRARGLTLDDVARRCVPPTTAQTIGRLETGTRTVSVGWLNRIAKALGVEASDLVRVADRPEIPVAAVLDGGGAQAPRRDAMLTPVRAEPGTVAVSVAGGIGDYRTGDEIWCRRLDPDDFAAALNRDVLVPRPGGRFLFGRLIGREPGDRTPDGTGRLHLLPLGAGARQQVVADPAWIGCAVRLVRPL</sequence>
<accession>A0ABV0B290</accession>
<dbReference type="Gene3D" id="1.10.260.40">
    <property type="entry name" value="lambda repressor-like DNA-binding domains"/>
    <property type="match status" value="1"/>
</dbReference>
<dbReference type="InterPro" id="IPR010982">
    <property type="entry name" value="Lambda_DNA-bd_dom_sf"/>
</dbReference>
<feature type="domain" description="HTH cro/C1-type" evidence="1">
    <location>
        <begin position="5"/>
        <end position="61"/>
    </location>
</feature>
<dbReference type="Proteomes" id="UP001427805">
    <property type="component" value="Unassembled WGS sequence"/>
</dbReference>
<dbReference type="RefSeq" id="WP_346244726.1">
    <property type="nucleotide sequence ID" value="NZ_JBDIZK010000001.1"/>
</dbReference>
<dbReference type="Pfam" id="PF13560">
    <property type="entry name" value="HTH_31"/>
    <property type="match status" value="1"/>
</dbReference>
<dbReference type="EMBL" id="JBDIZK010000001">
    <property type="protein sequence ID" value="MEN3745718.1"/>
    <property type="molecule type" value="Genomic_DNA"/>
</dbReference>
<organism evidence="2 3">
    <name type="scientific">Sphingomonas rustica</name>
    <dbReference type="NCBI Taxonomy" id="3103142"/>
    <lineage>
        <taxon>Bacteria</taxon>
        <taxon>Pseudomonadati</taxon>
        <taxon>Pseudomonadota</taxon>
        <taxon>Alphaproteobacteria</taxon>
        <taxon>Sphingomonadales</taxon>
        <taxon>Sphingomonadaceae</taxon>
        <taxon>Sphingomonas</taxon>
    </lineage>
</organism>
<dbReference type="PROSITE" id="PS50943">
    <property type="entry name" value="HTH_CROC1"/>
    <property type="match status" value="1"/>
</dbReference>
<dbReference type="SMART" id="SM00530">
    <property type="entry name" value="HTH_XRE"/>
    <property type="match status" value="1"/>
</dbReference>
<gene>
    <name evidence="2" type="ORF">TPR58_00960</name>
</gene>